<comment type="caution">
    <text evidence="1">The sequence shown here is derived from an EMBL/GenBank/DDBJ whole genome shotgun (WGS) entry which is preliminary data.</text>
</comment>
<dbReference type="AlphaFoldDB" id="A0A9N9CKL0"/>
<name>A0A9N9CKL0_9GLOM</name>
<dbReference type="EMBL" id="CAJVPQ010002733">
    <property type="protein sequence ID" value="CAG8606901.1"/>
    <property type="molecule type" value="Genomic_DNA"/>
</dbReference>
<evidence type="ECO:0000313" key="1">
    <source>
        <dbReference type="EMBL" id="CAG8606901.1"/>
    </source>
</evidence>
<organism evidence="1 2">
    <name type="scientific">Funneliformis caledonium</name>
    <dbReference type="NCBI Taxonomy" id="1117310"/>
    <lineage>
        <taxon>Eukaryota</taxon>
        <taxon>Fungi</taxon>
        <taxon>Fungi incertae sedis</taxon>
        <taxon>Mucoromycota</taxon>
        <taxon>Glomeromycotina</taxon>
        <taxon>Glomeromycetes</taxon>
        <taxon>Glomerales</taxon>
        <taxon>Glomeraceae</taxon>
        <taxon>Funneliformis</taxon>
    </lineage>
</organism>
<accession>A0A9N9CKL0</accession>
<protein>
    <submittedName>
        <fullName evidence="1">16957_t:CDS:1</fullName>
    </submittedName>
</protein>
<keyword evidence="2" id="KW-1185">Reference proteome</keyword>
<dbReference type="Proteomes" id="UP000789570">
    <property type="component" value="Unassembled WGS sequence"/>
</dbReference>
<gene>
    <name evidence="1" type="ORF">FCALED_LOCUS8869</name>
</gene>
<proteinExistence type="predicted"/>
<reference evidence="1" key="1">
    <citation type="submission" date="2021-06" db="EMBL/GenBank/DDBJ databases">
        <authorList>
            <person name="Kallberg Y."/>
            <person name="Tangrot J."/>
            <person name="Rosling A."/>
        </authorList>
    </citation>
    <scope>NUCLEOTIDE SEQUENCE</scope>
    <source>
        <strain evidence="1">UK204</strain>
    </source>
</reference>
<sequence>CPKPFKLPNTALAVVATFISPVSSIWSSWPLTALPSKFLSKLCAGSYFVECSTRILQGELRTITELSDSKIKESSKEFENSERATPRPFVLGEEERPDIEYQTFTIPEKEKRKTYPFQLEEVMMKLLESTFSLTKRLLLFLDRDSKVSIAVRPRRFGKTTKYATANEINGLLPLITSR</sequence>
<feature type="non-terminal residue" evidence="1">
    <location>
        <position position="178"/>
    </location>
</feature>
<evidence type="ECO:0000313" key="2">
    <source>
        <dbReference type="Proteomes" id="UP000789570"/>
    </source>
</evidence>